<evidence type="ECO:0000313" key="4">
    <source>
        <dbReference type="EMBL" id="KAF2029969.1"/>
    </source>
</evidence>
<dbReference type="OrthoDB" id="1193027at2759"/>
<reference evidence="4" key="1">
    <citation type="journal article" date="2020" name="Stud. Mycol.">
        <title>101 Dothideomycetes genomes: a test case for predicting lifestyles and emergence of pathogens.</title>
        <authorList>
            <person name="Haridas S."/>
            <person name="Albert R."/>
            <person name="Binder M."/>
            <person name="Bloem J."/>
            <person name="Labutti K."/>
            <person name="Salamov A."/>
            <person name="Andreopoulos B."/>
            <person name="Baker S."/>
            <person name="Barry K."/>
            <person name="Bills G."/>
            <person name="Bluhm B."/>
            <person name="Cannon C."/>
            <person name="Castanera R."/>
            <person name="Culley D."/>
            <person name="Daum C."/>
            <person name="Ezra D."/>
            <person name="Gonzalez J."/>
            <person name="Henrissat B."/>
            <person name="Kuo A."/>
            <person name="Liang C."/>
            <person name="Lipzen A."/>
            <person name="Lutzoni F."/>
            <person name="Magnuson J."/>
            <person name="Mondo S."/>
            <person name="Nolan M."/>
            <person name="Ohm R."/>
            <person name="Pangilinan J."/>
            <person name="Park H.-J."/>
            <person name="Ramirez L."/>
            <person name="Alfaro M."/>
            <person name="Sun H."/>
            <person name="Tritt A."/>
            <person name="Yoshinaga Y."/>
            <person name="Zwiers L.-H."/>
            <person name="Turgeon B."/>
            <person name="Goodwin S."/>
            <person name="Spatafora J."/>
            <person name="Crous P."/>
            <person name="Grigoriev I."/>
        </authorList>
    </citation>
    <scope>NUCLEOTIDE SEQUENCE</scope>
    <source>
        <strain evidence="4">CBS 110217</strain>
    </source>
</reference>
<comment type="caution">
    <text evidence="4">The sequence shown here is derived from an EMBL/GenBank/DDBJ whole genome shotgun (WGS) entry which is preliminary data.</text>
</comment>
<evidence type="ECO:0000256" key="1">
    <source>
        <dbReference type="ARBA" id="ARBA00022669"/>
    </source>
</evidence>
<evidence type="ECO:0000313" key="5">
    <source>
        <dbReference type="Proteomes" id="UP000799777"/>
    </source>
</evidence>
<dbReference type="InterPro" id="IPR036861">
    <property type="entry name" value="Endochitinase-like_sf"/>
</dbReference>
<organism evidence="4 5">
    <name type="scientific">Setomelanomma holmii</name>
    <dbReference type="NCBI Taxonomy" id="210430"/>
    <lineage>
        <taxon>Eukaryota</taxon>
        <taxon>Fungi</taxon>
        <taxon>Dikarya</taxon>
        <taxon>Ascomycota</taxon>
        <taxon>Pezizomycotina</taxon>
        <taxon>Dothideomycetes</taxon>
        <taxon>Pleosporomycetidae</taxon>
        <taxon>Pleosporales</taxon>
        <taxon>Pleosporineae</taxon>
        <taxon>Phaeosphaeriaceae</taxon>
        <taxon>Setomelanomma</taxon>
    </lineage>
</organism>
<dbReference type="InterPro" id="IPR001002">
    <property type="entry name" value="Chitin-bd_1"/>
</dbReference>
<keyword evidence="5" id="KW-1185">Reference proteome</keyword>
<dbReference type="Proteomes" id="UP000799777">
    <property type="component" value="Unassembled WGS sequence"/>
</dbReference>
<comment type="caution">
    <text evidence="2">Lacks conserved residue(s) required for the propagation of feature annotation.</text>
</comment>
<evidence type="ECO:0000259" key="3">
    <source>
        <dbReference type="PROSITE" id="PS50941"/>
    </source>
</evidence>
<dbReference type="PROSITE" id="PS50941">
    <property type="entry name" value="CHIT_BIND_I_2"/>
    <property type="match status" value="1"/>
</dbReference>
<name>A0A9P4LNJ3_9PLEO</name>
<dbReference type="Gene3D" id="3.30.60.10">
    <property type="entry name" value="Endochitinase-like"/>
    <property type="match status" value="1"/>
</dbReference>
<sequence length="49" mass="4954">VSTDGTCGGTNKYICIGFSQGECCSQYGWCGSSTAHCGTGCLSAYGKCT</sequence>
<feature type="non-terminal residue" evidence="4">
    <location>
        <position position="1"/>
    </location>
</feature>
<feature type="domain" description="Chitin-binding type-1" evidence="3">
    <location>
        <begin position="4"/>
        <end position="49"/>
    </location>
</feature>
<keyword evidence="1 2" id="KW-0147">Chitin-binding</keyword>
<dbReference type="AlphaFoldDB" id="A0A9P4LNJ3"/>
<dbReference type="SUPFAM" id="SSF57016">
    <property type="entry name" value="Plant lectins/antimicrobial peptides"/>
    <property type="match status" value="1"/>
</dbReference>
<gene>
    <name evidence="4" type="ORF">EK21DRAFT_66645</name>
</gene>
<keyword evidence="2" id="KW-1015">Disulfide bond</keyword>
<feature type="disulfide bond" evidence="2">
    <location>
        <begin position="23"/>
        <end position="37"/>
    </location>
</feature>
<protein>
    <recommendedName>
        <fullName evidence="3">Chitin-binding type-1 domain-containing protein</fullName>
    </recommendedName>
</protein>
<evidence type="ECO:0000256" key="2">
    <source>
        <dbReference type="PROSITE-ProRule" id="PRU00261"/>
    </source>
</evidence>
<dbReference type="GO" id="GO:0008061">
    <property type="term" value="F:chitin binding"/>
    <property type="evidence" value="ECO:0007669"/>
    <property type="project" value="UniProtKB-UniRule"/>
</dbReference>
<proteinExistence type="predicted"/>
<accession>A0A9P4LNJ3</accession>
<dbReference type="EMBL" id="ML978195">
    <property type="protein sequence ID" value="KAF2029969.1"/>
    <property type="molecule type" value="Genomic_DNA"/>
</dbReference>